<evidence type="ECO:0000313" key="2">
    <source>
        <dbReference type="EMBL" id="AJG23373.1"/>
    </source>
</evidence>
<sequence>MITKSVIFSGLTVAVLAASSFTTVALAGSKGAKARPWVDVVLHVKLDAKGSAAKLGPFDPFSDGTRTGAPDPHVDMAKRKVLDTFGAGFDMRSTGRDSPSNGLT</sequence>
<gene>
    <name evidence="2" type="ORF">RR42_s1785</name>
</gene>
<dbReference type="AlphaFoldDB" id="A0A0C4YJW5"/>
<evidence type="ECO:0000256" key="1">
    <source>
        <dbReference type="SAM" id="SignalP"/>
    </source>
</evidence>
<accession>A0A0C4YJW5</accession>
<dbReference type="RefSeq" id="WP_043355151.1">
    <property type="nucleotide sequence ID" value="NZ_CP010537.1"/>
</dbReference>
<keyword evidence="1" id="KW-0732">Signal</keyword>
<organism evidence="2 3">
    <name type="scientific">Cupriavidus basilensis</name>
    <dbReference type="NCBI Taxonomy" id="68895"/>
    <lineage>
        <taxon>Bacteria</taxon>
        <taxon>Pseudomonadati</taxon>
        <taxon>Pseudomonadota</taxon>
        <taxon>Betaproteobacteria</taxon>
        <taxon>Burkholderiales</taxon>
        <taxon>Burkholderiaceae</taxon>
        <taxon>Cupriavidus</taxon>
    </lineage>
</organism>
<dbReference type="KEGG" id="cbw:RR42_s1785"/>
<name>A0A0C4YJW5_9BURK</name>
<reference evidence="2 3" key="1">
    <citation type="journal article" date="2015" name="Genome Announc.">
        <title>Complete Genome Sequence of Cupriavidus basilensis 4G11, Isolated from the Oak Ridge Field Research Center Site.</title>
        <authorList>
            <person name="Ray J."/>
            <person name="Waters R.J."/>
            <person name="Skerker J.M."/>
            <person name="Kuehl J.V."/>
            <person name="Price M.N."/>
            <person name="Huang J."/>
            <person name="Chakraborty R."/>
            <person name="Arkin A.P."/>
            <person name="Deutschbauer A."/>
        </authorList>
    </citation>
    <scope>NUCLEOTIDE SEQUENCE [LARGE SCALE GENOMIC DNA]</scope>
    <source>
        <strain evidence="2">4G11</strain>
    </source>
</reference>
<evidence type="ECO:0000313" key="3">
    <source>
        <dbReference type="Proteomes" id="UP000031843"/>
    </source>
</evidence>
<keyword evidence="3" id="KW-1185">Reference proteome</keyword>
<feature type="chain" id="PRO_5002173903" evidence="1">
    <location>
        <begin position="28"/>
        <end position="104"/>
    </location>
</feature>
<dbReference type="EMBL" id="CP010537">
    <property type="protein sequence ID" value="AJG23373.1"/>
    <property type="molecule type" value="Genomic_DNA"/>
</dbReference>
<proteinExistence type="predicted"/>
<feature type="signal peptide" evidence="1">
    <location>
        <begin position="1"/>
        <end position="27"/>
    </location>
</feature>
<dbReference type="Proteomes" id="UP000031843">
    <property type="component" value="Chromosome secondary"/>
</dbReference>
<protein>
    <submittedName>
        <fullName evidence="2">Uncharacterized protein</fullName>
    </submittedName>
</protein>